<organism evidence="1 2">
    <name type="scientific">Cichorium intybus</name>
    <name type="common">Chicory</name>
    <dbReference type="NCBI Taxonomy" id="13427"/>
    <lineage>
        <taxon>Eukaryota</taxon>
        <taxon>Viridiplantae</taxon>
        <taxon>Streptophyta</taxon>
        <taxon>Embryophyta</taxon>
        <taxon>Tracheophyta</taxon>
        <taxon>Spermatophyta</taxon>
        <taxon>Magnoliopsida</taxon>
        <taxon>eudicotyledons</taxon>
        <taxon>Gunneridae</taxon>
        <taxon>Pentapetalae</taxon>
        <taxon>asterids</taxon>
        <taxon>campanulids</taxon>
        <taxon>Asterales</taxon>
        <taxon>Asteraceae</taxon>
        <taxon>Cichorioideae</taxon>
        <taxon>Cichorieae</taxon>
        <taxon>Cichoriinae</taxon>
        <taxon>Cichorium</taxon>
    </lineage>
</organism>
<gene>
    <name evidence="1" type="ORF">L2E82_01984</name>
</gene>
<dbReference type="EMBL" id="CM042009">
    <property type="protein sequence ID" value="KAI3789194.1"/>
    <property type="molecule type" value="Genomic_DNA"/>
</dbReference>
<evidence type="ECO:0000313" key="2">
    <source>
        <dbReference type="Proteomes" id="UP001055811"/>
    </source>
</evidence>
<comment type="caution">
    <text evidence="1">The sequence shown here is derived from an EMBL/GenBank/DDBJ whole genome shotgun (WGS) entry which is preliminary data.</text>
</comment>
<sequence>MTSASKLFHSRRIRFGNHNNAIDDRESDSSPTEGNSSGHITTNRRHHHLTSHNGRRNLDDCNSPPRRIHRRRLSELVQLEPSVSQSPSGSIINSEDFRNIRRWGTTENDRLPGVVLLARERLLERLRGVHISENRENSRSSSSLHQDELSYNGYSSFVELNSNLVEEPVTGSWKALMAPGLSQDALNCLSIKVYNNLEEHNGSLIASRECSICLEGFEDGNELINLPCMHRFHSCCLFPWVEVCGACPNCRKVVAMNHNKLVS</sequence>
<reference evidence="1 2" key="2">
    <citation type="journal article" date="2022" name="Mol. Ecol. Resour.">
        <title>The genomes of chicory, endive, great burdock and yacon provide insights into Asteraceae paleo-polyploidization history and plant inulin production.</title>
        <authorList>
            <person name="Fan W."/>
            <person name="Wang S."/>
            <person name="Wang H."/>
            <person name="Wang A."/>
            <person name="Jiang F."/>
            <person name="Liu H."/>
            <person name="Zhao H."/>
            <person name="Xu D."/>
            <person name="Zhang Y."/>
        </authorList>
    </citation>
    <scope>NUCLEOTIDE SEQUENCE [LARGE SCALE GENOMIC DNA]</scope>
    <source>
        <strain evidence="2">cv. Punajuju</strain>
        <tissue evidence="1">Leaves</tissue>
    </source>
</reference>
<protein>
    <submittedName>
        <fullName evidence="1">Uncharacterized protein</fullName>
    </submittedName>
</protein>
<name>A0ACB9H0C4_CICIN</name>
<proteinExistence type="predicted"/>
<keyword evidence="2" id="KW-1185">Reference proteome</keyword>
<evidence type="ECO:0000313" key="1">
    <source>
        <dbReference type="EMBL" id="KAI3789194.1"/>
    </source>
</evidence>
<reference evidence="2" key="1">
    <citation type="journal article" date="2022" name="Mol. Ecol. Resour.">
        <title>The genomes of chicory, endive, great burdock and yacon provide insights into Asteraceae palaeo-polyploidization history and plant inulin production.</title>
        <authorList>
            <person name="Fan W."/>
            <person name="Wang S."/>
            <person name="Wang H."/>
            <person name="Wang A."/>
            <person name="Jiang F."/>
            <person name="Liu H."/>
            <person name="Zhao H."/>
            <person name="Xu D."/>
            <person name="Zhang Y."/>
        </authorList>
    </citation>
    <scope>NUCLEOTIDE SEQUENCE [LARGE SCALE GENOMIC DNA]</scope>
    <source>
        <strain evidence="2">cv. Punajuju</strain>
    </source>
</reference>
<accession>A0ACB9H0C4</accession>
<dbReference type="Proteomes" id="UP001055811">
    <property type="component" value="Linkage Group LG01"/>
</dbReference>